<dbReference type="EMBL" id="QAOG01000008">
    <property type="protein sequence ID" value="PTQ58420.1"/>
    <property type="molecule type" value="Genomic_DNA"/>
</dbReference>
<protein>
    <submittedName>
        <fullName evidence="2">Acetyltransferase (GNAT) family protein</fullName>
    </submittedName>
</protein>
<dbReference type="PROSITE" id="PS51186">
    <property type="entry name" value="GNAT"/>
    <property type="match status" value="1"/>
</dbReference>
<dbReference type="InterPro" id="IPR000182">
    <property type="entry name" value="GNAT_dom"/>
</dbReference>
<dbReference type="AlphaFoldDB" id="A0A2T5GGH4"/>
<dbReference type="SUPFAM" id="SSF55729">
    <property type="entry name" value="Acyl-CoA N-acyltransferases (Nat)"/>
    <property type="match status" value="1"/>
</dbReference>
<gene>
    <name evidence="2" type="ORF">C8J26_3721</name>
</gene>
<dbReference type="CDD" id="cd04301">
    <property type="entry name" value="NAT_SF"/>
    <property type="match status" value="1"/>
</dbReference>
<dbReference type="InterPro" id="IPR016181">
    <property type="entry name" value="Acyl_CoA_acyltransferase"/>
</dbReference>
<evidence type="ECO:0000313" key="2">
    <source>
        <dbReference type="EMBL" id="PTQ58420.1"/>
    </source>
</evidence>
<dbReference type="Pfam" id="PF00583">
    <property type="entry name" value="Acetyltransf_1"/>
    <property type="match status" value="1"/>
</dbReference>
<keyword evidence="3" id="KW-1185">Reference proteome</keyword>
<name>A0A2T5GGH4_9SPHN</name>
<sequence>MIAASAVVMLVILRKEVSGPEVDYRLATTGDASAIGAVHVMSWRETYAGLLPRDMLDGLSADRRSAMWAAVLEVPASPIATRVYVAESAGEIIAFGACGGQRDDAMRERGFVGEIGAIYVLQSHHAGGVGRALMNLLARDLMARPVSGASLWVLRENLGARGFYERLGGAIITEKAAADGDISLHEVAYGWPDLARLIC</sequence>
<dbReference type="Gene3D" id="3.40.630.30">
    <property type="match status" value="1"/>
</dbReference>
<evidence type="ECO:0000313" key="3">
    <source>
        <dbReference type="Proteomes" id="UP000244189"/>
    </source>
</evidence>
<accession>A0A2T5GGH4</accession>
<dbReference type="RefSeq" id="WP_146168904.1">
    <property type="nucleotide sequence ID" value="NZ_QAOG01000008.1"/>
</dbReference>
<dbReference type="GO" id="GO:0016747">
    <property type="term" value="F:acyltransferase activity, transferring groups other than amino-acyl groups"/>
    <property type="evidence" value="ECO:0007669"/>
    <property type="project" value="InterPro"/>
</dbReference>
<organism evidence="2 3">
    <name type="scientific">Sphingomonas aurantiaca</name>
    <dbReference type="NCBI Taxonomy" id="185949"/>
    <lineage>
        <taxon>Bacteria</taxon>
        <taxon>Pseudomonadati</taxon>
        <taxon>Pseudomonadota</taxon>
        <taxon>Alphaproteobacteria</taxon>
        <taxon>Sphingomonadales</taxon>
        <taxon>Sphingomonadaceae</taxon>
        <taxon>Sphingomonas</taxon>
    </lineage>
</organism>
<evidence type="ECO:0000259" key="1">
    <source>
        <dbReference type="PROSITE" id="PS51186"/>
    </source>
</evidence>
<reference evidence="2 3" key="1">
    <citation type="submission" date="2018-04" db="EMBL/GenBank/DDBJ databases">
        <title>Genomic Encyclopedia of Type Strains, Phase III (KMG-III): the genomes of soil and plant-associated and newly described type strains.</title>
        <authorList>
            <person name="Whitman W."/>
        </authorList>
    </citation>
    <scope>NUCLEOTIDE SEQUENCE [LARGE SCALE GENOMIC DNA]</scope>
    <source>
        <strain evidence="2 3">MA101b</strain>
    </source>
</reference>
<dbReference type="Proteomes" id="UP000244189">
    <property type="component" value="Unassembled WGS sequence"/>
</dbReference>
<feature type="domain" description="N-acetyltransferase" evidence="1">
    <location>
        <begin position="22"/>
        <end position="196"/>
    </location>
</feature>
<keyword evidence="2" id="KW-0808">Transferase</keyword>
<proteinExistence type="predicted"/>
<comment type="caution">
    <text evidence="2">The sequence shown here is derived from an EMBL/GenBank/DDBJ whole genome shotgun (WGS) entry which is preliminary data.</text>
</comment>